<organism evidence="3">
    <name type="scientific">viral metagenome</name>
    <dbReference type="NCBI Taxonomy" id="1070528"/>
    <lineage>
        <taxon>unclassified sequences</taxon>
        <taxon>metagenomes</taxon>
        <taxon>organismal metagenomes</taxon>
    </lineage>
</organism>
<dbReference type="Pfam" id="PF00226">
    <property type="entry name" value="DnaJ"/>
    <property type="match status" value="1"/>
</dbReference>
<protein>
    <recommendedName>
        <fullName evidence="2">J domain-containing protein</fullName>
    </recommendedName>
</protein>
<dbReference type="SUPFAM" id="SSF46565">
    <property type="entry name" value="Chaperone J-domain"/>
    <property type="match status" value="1"/>
</dbReference>
<dbReference type="AlphaFoldDB" id="A0A6C0D977"/>
<dbReference type="PRINTS" id="PR00625">
    <property type="entry name" value="JDOMAIN"/>
</dbReference>
<sequence>MDLKEALNTLEIDIPLNNINLEYLKKQYYKLALQNHPDKNGNTIESTQKFQRIQEAYELLKREISILNEDMSTNTDNLSSYVTILHSFVDGILKGKYNDIIKNIIKKIVGGYVEDISLKLFDDMTKEQSLTIYDFIIKYKQLLRLSDEIIIKVREIILKKFKDIQIYLLNPSLNDLFQNNVYKLDIDGKIYFVPLWHSELYFDSDIVVKCNPELPSNVEIDEDNNLIITERISLTFSLFDEKVRVIKIGNYSFELPMDQLFIKRFQTFTLKKQGISRIIEDDIYKIEDKADIIIKVIFE</sequence>
<dbReference type="PANTHER" id="PTHR44145:SF3">
    <property type="entry name" value="DNAJ HOMOLOG SUBFAMILY A MEMBER 3, MITOCHONDRIAL"/>
    <property type="match status" value="1"/>
</dbReference>
<name>A0A6C0D977_9ZZZZ</name>
<evidence type="ECO:0000256" key="1">
    <source>
        <dbReference type="ARBA" id="ARBA00023186"/>
    </source>
</evidence>
<dbReference type="Gene3D" id="1.10.287.110">
    <property type="entry name" value="DnaJ domain"/>
    <property type="match status" value="1"/>
</dbReference>
<accession>A0A6C0D977</accession>
<keyword evidence="1" id="KW-0143">Chaperone</keyword>
<feature type="domain" description="J" evidence="2">
    <location>
        <begin position="5"/>
        <end position="79"/>
    </location>
</feature>
<dbReference type="CDD" id="cd06257">
    <property type="entry name" value="DnaJ"/>
    <property type="match status" value="1"/>
</dbReference>
<dbReference type="EMBL" id="MN739556">
    <property type="protein sequence ID" value="QHT13021.1"/>
    <property type="molecule type" value="Genomic_DNA"/>
</dbReference>
<evidence type="ECO:0000313" key="3">
    <source>
        <dbReference type="EMBL" id="QHT13021.1"/>
    </source>
</evidence>
<dbReference type="InterPro" id="IPR001623">
    <property type="entry name" value="DnaJ_domain"/>
</dbReference>
<evidence type="ECO:0000259" key="2">
    <source>
        <dbReference type="PROSITE" id="PS50076"/>
    </source>
</evidence>
<proteinExistence type="predicted"/>
<dbReference type="PANTHER" id="PTHR44145">
    <property type="entry name" value="DNAJ HOMOLOG SUBFAMILY A MEMBER 3, MITOCHONDRIAL"/>
    <property type="match status" value="1"/>
</dbReference>
<dbReference type="InterPro" id="IPR036869">
    <property type="entry name" value="J_dom_sf"/>
</dbReference>
<dbReference type="PROSITE" id="PS50076">
    <property type="entry name" value="DNAJ_2"/>
    <property type="match status" value="1"/>
</dbReference>
<dbReference type="InterPro" id="IPR051938">
    <property type="entry name" value="Apopto_cytoskel_mod"/>
</dbReference>
<reference evidence="3" key="1">
    <citation type="journal article" date="2020" name="Nature">
        <title>Giant virus diversity and host interactions through global metagenomics.</title>
        <authorList>
            <person name="Schulz F."/>
            <person name="Roux S."/>
            <person name="Paez-Espino D."/>
            <person name="Jungbluth S."/>
            <person name="Walsh D.A."/>
            <person name="Denef V.J."/>
            <person name="McMahon K.D."/>
            <person name="Konstantinidis K.T."/>
            <person name="Eloe-Fadrosh E.A."/>
            <person name="Kyrpides N.C."/>
            <person name="Woyke T."/>
        </authorList>
    </citation>
    <scope>NUCLEOTIDE SEQUENCE</scope>
    <source>
        <strain evidence="3">GVMAG-M-3300023174-130</strain>
    </source>
</reference>
<dbReference type="SMART" id="SM00271">
    <property type="entry name" value="DnaJ"/>
    <property type="match status" value="1"/>
</dbReference>